<dbReference type="FunFam" id="3.40.50.1820:FF:000043">
    <property type="entry name" value="acylamino-acid-releasing enzyme"/>
    <property type="match status" value="1"/>
</dbReference>
<reference evidence="15 16" key="1">
    <citation type="journal article" date="2018" name="Nat. Ecol. Evol.">
        <title>Shark genomes provide insights into elasmobranch evolution and the origin of vertebrates.</title>
        <authorList>
            <person name="Hara Y"/>
            <person name="Yamaguchi K"/>
            <person name="Onimaru K"/>
            <person name="Kadota M"/>
            <person name="Koyanagi M"/>
            <person name="Keeley SD"/>
            <person name="Tatsumi K"/>
            <person name="Tanaka K"/>
            <person name="Motone F"/>
            <person name="Kageyama Y"/>
            <person name="Nozu R"/>
            <person name="Adachi N"/>
            <person name="Nishimura O"/>
            <person name="Nakagawa R"/>
            <person name="Tanegashima C"/>
            <person name="Kiyatake I"/>
            <person name="Matsumoto R"/>
            <person name="Murakumo K"/>
            <person name="Nishida K"/>
            <person name="Terakita A"/>
            <person name="Kuratani S"/>
            <person name="Sato K"/>
            <person name="Hyodo S Kuraku.S."/>
        </authorList>
    </citation>
    <scope>NUCLEOTIDE SEQUENCE [LARGE SCALE GENOMIC DNA]</scope>
</reference>
<comment type="function">
    <text evidence="12">This enzyme catalyzes the hydrolysis of the N-terminal peptide bond of an N-acetylated peptide to generate an N-acetylated amino acid and a peptide with a free N-terminus. It preferentially cleaves off Ac-Ala, Ac-Met and Ac-Ser. Also, involved in the degradation of oxidized and glycated proteins.</text>
</comment>
<evidence type="ECO:0000313" key="16">
    <source>
        <dbReference type="Proteomes" id="UP000287033"/>
    </source>
</evidence>
<dbReference type="GO" id="GO:0005737">
    <property type="term" value="C:cytoplasm"/>
    <property type="evidence" value="ECO:0007669"/>
    <property type="project" value="UniProtKB-SubCell"/>
</dbReference>
<dbReference type="STRING" id="137246.A0A401SI28"/>
<dbReference type="PANTHER" id="PTHR42776:SF4">
    <property type="entry name" value="ACYLAMINO-ACID-RELEASING ENZYME"/>
    <property type="match status" value="1"/>
</dbReference>
<feature type="domain" description="Peptidase S9 prolyl oligopeptidase catalytic" evidence="13">
    <location>
        <begin position="552"/>
        <end position="757"/>
    </location>
</feature>
<dbReference type="InterPro" id="IPR029058">
    <property type="entry name" value="AB_hydrolase_fold"/>
</dbReference>
<evidence type="ECO:0000256" key="7">
    <source>
        <dbReference type="ARBA" id="ARBA00022490"/>
    </source>
</evidence>
<evidence type="ECO:0000256" key="4">
    <source>
        <dbReference type="ARBA" id="ARBA00011881"/>
    </source>
</evidence>
<evidence type="ECO:0000256" key="10">
    <source>
        <dbReference type="ARBA" id="ARBA00032284"/>
    </source>
</evidence>
<evidence type="ECO:0000313" key="15">
    <source>
        <dbReference type="EMBL" id="GCC30000.1"/>
    </source>
</evidence>
<dbReference type="EMBL" id="BEZZ01000277">
    <property type="protein sequence ID" value="GCC30000.1"/>
    <property type="molecule type" value="Genomic_DNA"/>
</dbReference>
<dbReference type="GO" id="GO:0006508">
    <property type="term" value="P:proteolysis"/>
    <property type="evidence" value="ECO:0007669"/>
    <property type="project" value="InterPro"/>
</dbReference>
<dbReference type="Gene3D" id="3.40.50.1820">
    <property type="entry name" value="alpha/beta hydrolase"/>
    <property type="match status" value="1"/>
</dbReference>
<dbReference type="PANTHER" id="PTHR42776">
    <property type="entry name" value="SERINE PEPTIDASE S9 FAMILY MEMBER"/>
    <property type="match status" value="1"/>
</dbReference>
<evidence type="ECO:0000256" key="8">
    <source>
        <dbReference type="ARBA" id="ARBA00022801"/>
    </source>
</evidence>
<evidence type="ECO:0000259" key="13">
    <source>
        <dbReference type="Pfam" id="PF00326"/>
    </source>
</evidence>
<keyword evidence="16" id="KW-1185">Reference proteome</keyword>
<dbReference type="InterPro" id="IPR001375">
    <property type="entry name" value="Peptidase_S9_cat"/>
</dbReference>
<evidence type="ECO:0000256" key="6">
    <source>
        <dbReference type="ARBA" id="ARBA00018421"/>
    </source>
</evidence>
<gene>
    <name evidence="15" type="ORF">chiPu_0008444</name>
</gene>
<dbReference type="PROSITE" id="PS00708">
    <property type="entry name" value="PRO_ENDOPEP_SER"/>
    <property type="match status" value="1"/>
</dbReference>
<proteinExistence type="inferred from homology"/>
<evidence type="ECO:0000256" key="5">
    <source>
        <dbReference type="ARBA" id="ARBA00012917"/>
    </source>
</evidence>
<dbReference type="Proteomes" id="UP000287033">
    <property type="component" value="Unassembled WGS sequence"/>
</dbReference>
<dbReference type="InterPro" id="IPR045550">
    <property type="entry name" value="AARE_N"/>
</dbReference>
<name>A0A401SI28_CHIPU</name>
<comment type="subunit">
    <text evidence="4">Homotetramer.</text>
</comment>
<sequence length="764" mass="85687">MSKCWCRLSTAPLPLDWWERPTVSPAFHRRVKKMITDSEEIAGIYQEISKFPTPLKGCIGPQATLKHGGKYCNIYSEWSQRDLERAEWMKLCREYVVFCDENSIAYAGPSGRCTELRGELMNRDSPSGTRKAVLRRHTNNKGEEKQYLEIWSKTSKDKCINLTVLDKHGKVYEDDQFGCLVWSHSETHILYVAEKKRPKVQSFFKTKPELSIEEKDDSTNDTENDQKPVKQADQFLYLEDWGEGLVNQSTPVLCVLDIETGNISELQGIPEHVSPGQAIWAPTDNGIIFVGWWHIPWRLGLKYCTNRKSVLYYVDLKGNECSQISSGVHTVRSPRLSLDQHYLIYLEGSDVGTHHQCHSLSLYNLDKKVTSTVVKVVDYPTVDGFTGIYCSDLALNCWARDSQRVVIDTAQRSRKDLIVINIATGIVTSLTTDSEVGSWMLLDIQQDLMVVSCSSPNCPPTLKVGFLPAAGQEERITWVTLDETEPLSRIEWKILTFTPPPEQTHPNFPDLQFESILLIPGKNKNIKPPLIVIPHGGPNSIFVASWMLLHIVFCKLGYAVLLVNYRGSSGFGQDSIRSLTGNIGIQDVKDVQYAAENLLKEGVVDSQKVLLIGGSHGGFIGCHLISQYPGFYKAFATRNPVINLASKLGTTDIPDHTMVQAGFDFVPDQLPTPSVLTALLSKSPITNAARVTTPVLILLGEKDKRVNPSQGLELYRALKVRDVPVRLLWYPDDSHSLSKVGTEVDVFMNIALWFNFALDITKAA</sequence>
<organism evidence="15 16">
    <name type="scientific">Chiloscyllium punctatum</name>
    <name type="common">Brownbanded bambooshark</name>
    <name type="synonym">Hemiscyllium punctatum</name>
    <dbReference type="NCBI Taxonomy" id="137246"/>
    <lineage>
        <taxon>Eukaryota</taxon>
        <taxon>Metazoa</taxon>
        <taxon>Chordata</taxon>
        <taxon>Craniata</taxon>
        <taxon>Vertebrata</taxon>
        <taxon>Chondrichthyes</taxon>
        <taxon>Elasmobranchii</taxon>
        <taxon>Galeomorphii</taxon>
        <taxon>Galeoidea</taxon>
        <taxon>Orectolobiformes</taxon>
        <taxon>Hemiscylliidae</taxon>
        <taxon>Chiloscyllium</taxon>
    </lineage>
</organism>
<dbReference type="GO" id="GO:0008242">
    <property type="term" value="F:omega peptidase activity"/>
    <property type="evidence" value="ECO:0007669"/>
    <property type="project" value="UniProtKB-EC"/>
</dbReference>
<dbReference type="EC" id="3.4.19.1" evidence="5"/>
<dbReference type="Pfam" id="PF00326">
    <property type="entry name" value="Peptidase_S9"/>
    <property type="match status" value="1"/>
</dbReference>
<protein>
    <recommendedName>
        <fullName evidence="6">Acylamino-acid-releasing enzyme</fullName>
        <ecNumber evidence="5">3.4.19.1</ecNumber>
    </recommendedName>
    <alternativeName>
        <fullName evidence="11">Acyl-peptide hydrolase</fullName>
    </alternativeName>
    <alternativeName>
        <fullName evidence="10">Acylaminoacyl-peptidase</fullName>
    </alternativeName>
</protein>
<keyword evidence="7" id="KW-0963">Cytoplasm</keyword>
<dbReference type="SUPFAM" id="SSF82171">
    <property type="entry name" value="DPP6 N-terminal domain-like"/>
    <property type="match status" value="1"/>
</dbReference>
<dbReference type="Gene3D" id="2.120.10.30">
    <property type="entry name" value="TolB, C-terminal domain"/>
    <property type="match status" value="1"/>
</dbReference>
<dbReference type="AlphaFoldDB" id="A0A401SI28"/>
<comment type="catalytic activity">
    <reaction evidence="1">
        <text>Cleavage of an N-acetyl or N-formyl amino acid from the N-terminus of a polypeptide.</text>
        <dbReference type="EC" id="3.4.19.1"/>
    </reaction>
</comment>
<accession>A0A401SI28</accession>
<keyword evidence="9" id="KW-0007">Acetylation</keyword>
<evidence type="ECO:0000259" key="14">
    <source>
        <dbReference type="Pfam" id="PF19283"/>
    </source>
</evidence>
<dbReference type="OMA" id="WNKDSTH"/>
<evidence type="ECO:0000256" key="1">
    <source>
        <dbReference type="ARBA" id="ARBA00000721"/>
    </source>
</evidence>
<dbReference type="InterPro" id="IPR011042">
    <property type="entry name" value="6-blade_b-propeller_TolB-like"/>
</dbReference>
<comment type="subcellular location">
    <subcellularLocation>
        <location evidence="2">Cytoplasm</location>
    </subcellularLocation>
</comment>
<dbReference type="GO" id="GO:0004252">
    <property type="term" value="F:serine-type endopeptidase activity"/>
    <property type="evidence" value="ECO:0007669"/>
    <property type="project" value="InterPro"/>
</dbReference>
<comment type="similarity">
    <text evidence="3">Belongs to the peptidase S9C family.</text>
</comment>
<evidence type="ECO:0000256" key="3">
    <source>
        <dbReference type="ARBA" id="ARBA00010040"/>
    </source>
</evidence>
<keyword evidence="8" id="KW-0378">Hydrolase</keyword>
<evidence type="ECO:0000256" key="9">
    <source>
        <dbReference type="ARBA" id="ARBA00022990"/>
    </source>
</evidence>
<evidence type="ECO:0000256" key="2">
    <source>
        <dbReference type="ARBA" id="ARBA00004496"/>
    </source>
</evidence>
<dbReference type="Pfam" id="PF19283">
    <property type="entry name" value="APEH_N"/>
    <property type="match status" value="1"/>
</dbReference>
<dbReference type="OrthoDB" id="416344at2759"/>
<evidence type="ECO:0000256" key="12">
    <source>
        <dbReference type="ARBA" id="ARBA00045885"/>
    </source>
</evidence>
<feature type="domain" description="Acylamino-acid-releasing enzyme N-terminal" evidence="14">
    <location>
        <begin position="109"/>
        <end position="492"/>
    </location>
</feature>
<dbReference type="SUPFAM" id="SSF53474">
    <property type="entry name" value="alpha/beta-Hydrolases"/>
    <property type="match status" value="1"/>
</dbReference>
<comment type="caution">
    <text evidence="15">The sequence shown here is derived from an EMBL/GenBank/DDBJ whole genome shotgun (WGS) entry which is preliminary data.</text>
</comment>
<evidence type="ECO:0000256" key="11">
    <source>
        <dbReference type="ARBA" id="ARBA00032596"/>
    </source>
</evidence>
<dbReference type="InterPro" id="IPR002471">
    <property type="entry name" value="Pept_S9_AS"/>
</dbReference>